<accession>A0A158JAH8</accession>
<comment type="caution">
    <text evidence="2">The sequence shown here is derived from an EMBL/GenBank/DDBJ whole genome shotgun (WGS) entry which is preliminary data.</text>
</comment>
<feature type="chain" id="PRO_5011110442" description="Lipoprotein" evidence="1">
    <location>
        <begin position="29"/>
        <end position="125"/>
    </location>
</feature>
<evidence type="ECO:0000313" key="3">
    <source>
        <dbReference type="Proteomes" id="UP000054770"/>
    </source>
</evidence>
<evidence type="ECO:0008006" key="4">
    <source>
        <dbReference type="Google" id="ProtNLM"/>
    </source>
</evidence>
<keyword evidence="3" id="KW-1185">Reference proteome</keyword>
<organism evidence="2 3">
    <name type="scientific">Caballeronia choica</name>
    <dbReference type="NCBI Taxonomy" id="326476"/>
    <lineage>
        <taxon>Bacteria</taxon>
        <taxon>Pseudomonadati</taxon>
        <taxon>Pseudomonadota</taxon>
        <taxon>Betaproteobacteria</taxon>
        <taxon>Burkholderiales</taxon>
        <taxon>Burkholderiaceae</taxon>
        <taxon>Caballeronia</taxon>
    </lineage>
</organism>
<proteinExistence type="predicted"/>
<gene>
    <name evidence="2" type="ORF">AWB68_03624</name>
</gene>
<dbReference type="AlphaFoldDB" id="A0A158JAH8"/>
<dbReference type="Proteomes" id="UP000054770">
    <property type="component" value="Unassembled WGS sequence"/>
</dbReference>
<evidence type="ECO:0000313" key="2">
    <source>
        <dbReference type="EMBL" id="SAL65469.1"/>
    </source>
</evidence>
<keyword evidence="1" id="KW-0732">Signal</keyword>
<dbReference type="PROSITE" id="PS51257">
    <property type="entry name" value="PROKAR_LIPOPROTEIN"/>
    <property type="match status" value="1"/>
</dbReference>
<sequence>MSTRLPTRSMLIAIAASLVVGVSGCTTAFQNARQCKQQMVATYPQSGPALSFERTAVANRGSRVVVEATYRVPNTGPLKTIVKPRTAPAPAAVECVFDGERMTGFQWLAPPKMVSTTAPKDQDAE</sequence>
<evidence type="ECO:0000256" key="1">
    <source>
        <dbReference type="SAM" id="SignalP"/>
    </source>
</evidence>
<dbReference type="EMBL" id="FCON02000037">
    <property type="protein sequence ID" value="SAL65469.1"/>
    <property type="molecule type" value="Genomic_DNA"/>
</dbReference>
<name>A0A158JAH8_9BURK</name>
<protein>
    <recommendedName>
        <fullName evidence="4">Lipoprotein</fullName>
    </recommendedName>
</protein>
<feature type="signal peptide" evidence="1">
    <location>
        <begin position="1"/>
        <end position="28"/>
    </location>
</feature>
<reference evidence="2" key="1">
    <citation type="submission" date="2016-01" db="EMBL/GenBank/DDBJ databases">
        <authorList>
            <person name="Peeters C."/>
        </authorList>
    </citation>
    <scope>NUCLEOTIDE SEQUENCE [LARGE SCALE GENOMIC DNA]</scope>
    <source>
        <strain evidence="2">LMG 22940</strain>
    </source>
</reference>